<dbReference type="Pfam" id="PF13193">
    <property type="entry name" value="AMP-binding_C"/>
    <property type="match status" value="1"/>
</dbReference>
<dbReference type="Pfam" id="PF00501">
    <property type="entry name" value="AMP-binding"/>
    <property type="match status" value="1"/>
</dbReference>
<evidence type="ECO:0000313" key="3">
    <source>
        <dbReference type="EMBL" id="ETR72181.1"/>
    </source>
</evidence>
<dbReference type="InterPro" id="IPR050237">
    <property type="entry name" value="ATP-dep_AMP-bd_enzyme"/>
</dbReference>
<dbReference type="EMBL" id="ATBP01000175">
    <property type="protein sequence ID" value="ETR72181.1"/>
    <property type="molecule type" value="Genomic_DNA"/>
</dbReference>
<evidence type="ECO:0000259" key="2">
    <source>
        <dbReference type="Pfam" id="PF13193"/>
    </source>
</evidence>
<proteinExistence type="predicted"/>
<feature type="domain" description="AMP-binding enzyme C-terminal" evidence="2">
    <location>
        <begin position="475"/>
        <end position="557"/>
    </location>
</feature>
<dbReference type="InterPro" id="IPR020845">
    <property type="entry name" value="AMP-binding_CS"/>
</dbReference>
<dbReference type="InterPro" id="IPR025110">
    <property type="entry name" value="AMP-bd_C"/>
</dbReference>
<dbReference type="InterPro" id="IPR045851">
    <property type="entry name" value="AMP-bd_C_sf"/>
</dbReference>
<dbReference type="Gene3D" id="3.30.300.30">
    <property type="match status" value="1"/>
</dbReference>
<keyword evidence="3" id="KW-0436">Ligase</keyword>
<name>A0A1V1PBF7_9BACT</name>
<dbReference type="Proteomes" id="UP000189670">
    <property type="component" value="Unassembled WGS sequence"/>
</dbReference>
<dbReference type="PANTHER" id="PTHR43767">
    <property type="entry name" value="LONG-CHAIN-FATTY-ACID--COA LIGASE"/>
    <property type="match status" value="1"/>
</dbReference>
<dbReference type="PROSITE" id="PS00455">
    <property type="entry name" value="AMP_BINDING"/>
    <property type="match status" value="1"/>
</dbReference>
<organism evidence="3 4">
    <name type="scientific">Candidatus Magnetoglobus multicellularis str. Araruama</name>
    <dbReference type="NCBI Taxonomy" id="890399"/>
    <lineage>
        <taxon>Bacteria</taxon>
        <taxon>Pseudomonadati</taxon>
        <taxon>Thermodesulfobacteriota</taxon>
        <taxon>Desulfobacteria</taxon>
        <taxon>Desulfobacterales</taxon>
        <taxon>Desulfobacteraceae</taxon>
        <taxon>Candidatus Magnetoglobus</taxon>
    </lineage>
</organism>
<protein>
    <submittedName>
        <fullName evidence="3">AMP-dependent synthetase/ligase</fullName>
    </submittedName>
</protein>
<comment type="caution">
    <text evidence="3">The sequence shown here is derived from an EMBL/GenBank/DDBJ whole genome shotgun (WGS) entry which is preliminary data.</text>
</comment>
<dbReference type="SUPFAM" id="SSF56801">
    <property type="entry name" value="Acetyl-CoA synthetase-like"/>
    <property type="match status" value="1"/>
</dbReference>
<dbReference type="Gene3D" id="2.30.38.10">
    <property type="entry name" value="Luciferase, Domain 3"/>
    <property type="match status" value="1"/>
</dbReference>
<dbReference type="InterPro" id="IPR000873">
    <property type="entry name" value="AMP-dep_synth/lig_dom"/>
</dbReference>
<sequence length="566" mass="63555">MNYDSKPWLKSYDPDVSPEIQITDKSLLDRFNRVTQQLGGQDAFHFLDMSMTYETLMEKADCFARCLVDHNLKKGDIVAINLPNTPQYLIALIGTLKAGCVVSGLSPLLTPKEMAYQLNDSQAKALVTLDAIFEKRLTEIATDLPHLKLVFPTGLLDFLPKYKQWLARLFKKVPRGQITNLPDKKVLAFKESLFLYPPNAPNVELNQSDACFLQYTGGTTGKPKGALLSHGNALANMFQFEDWAKMELGKDITCSGFPMFHAAGLTLATMSICFGCTQIIIPDPRDTKRISRECARYHPTFMANVPTLYLLLLQDPDFNKLDLSSLRVCISGAAPFPVENIKQFEKIIGSGKIAELYGMTETGPVQTMNPYKGTKKPGSVGLPLQSTMIRIVDLIDGNKQLPIGEEGEIIVSGPQVMKGYFNKPEETSKTLREYDNRIWMHTGDIGRMDEDGYVYIVDRAKDMIIVGGYKVFSREVEEEIFAHPAVEQCAIIGTKNPDRPETEVVKLVIQKSKEYKDKPDQEVQKEILALAKERLSPYKIPKLFEFVEEIPLTHVGKVNKKALRTL</sequence>
<dbReference type="Gene3D" id="3.40.50.980">
    <property type="match status" value="2"/>
</dbReference>
<dbReference type="AlphaFoldDB" id="A0A1V1PBF7"/>
<evidence type="ECO:0000313" key="4">
    <source>
        <dbReference type="Proteomes" id="UP000189670"/>
    </source>
</evidence>
<feature type="domain" description="AMP-dependent synthetase/ligase" evidence="1">
    <location>
        <begin position="35"/>
        <end position="421"/>
    </location>
</feature>
<reference evidence="4" key="1">
    <citation type="submission" date="2012-11" db="EMBL/GenBank/DDBJ databases">
        <authorList>
            <person name="Lucero-Rivera Y.E."/>
            <person name="Tovar-Ramirez D."/>
        </authorList>
    </citation>
    <scope>NUCLEOTIDE SEQUENCE [LARGE SCALE GENOMIC DNA]</scope>
    <source>
        <strain evidence="4">Araruama</strain>
    </source>
</reference>
<accession>A0A1V1PBF7</accession>
<dbReference type="GO" id="GO:0016878">
    <property type="term" value="F:acid-thiol ligase activity"/>
    <property type="evidence" value="ECO:0007669"/>
    <property type="project" value="UniProtKB-ARBA"/>
</dbReference>
<evidence type="ECO:0000259" key="1">
    <source>
        <dbReference type="Pfam" id="PF00501"/>
    </source>
</evidence>
<gene>
    <name evidence="3" type="ORF">OMM_07658</name>
</gene>
<dbReference type="PANTHER" id="PTHR43767:SF1">
    <property type="entry name" value="NONRIBOSOMAL PEPTIDE SYNTHASE PES1 (EUROFUNG)-RELATED"/>
    <property type="match status" value="1"/>
</dbReference>